<evidence type="ECO:0000256" key="1">
    <source>
        <dbReference type="ARBA" id="ARBA00022618"/>
    </source>
</evidence>
<keyword evidence="8" id="KW-1003">Cell membrane</keyword>
<protein>
    <recommendedName>
        <fullName evidence="8">Septation ring formation regulator EzrA</fullName>
    </recommendedName>
</protein>
<comment type="function">
    <text evidence="8">Negative regulator of FtsZ ring formation; modulates the frequency and position of FtsZ ring formation. Inhibits FtsZ ring formation at polar sites. Interacts either with FtsZ or with one of its binding partners to promote depolymerization.</text>
</comment>
<dbReference type="EMBL" id="BMOK01000001">
    <property type="protein sequence ID" value="GGL42322.1"/>
    <property type="molecule type" value="Genomic_DNA"/>
</dbReference>
<evidence type="ECO:0000256" key="4">
    <source>
        <dbReference type="ARBA" id="ARBA00023054"/>
    </source>
</evidence>
<keyword evidence="4 8" id="KW-0175">Coiled coil</keyword>
<dbReference type="NCBIfam" id="NF003413">
    <property type="entry name" value="PRK04778.1-7"/>
    <property type="match status" value="1"/>
</dbReference>
<feature type="transmembrane region" description="Helical" evidence="9">
    <location>
        <begin position="12"/>
        <end position="32"/>
    </location>
</feature>
<reference evidence="10" key="2">
    <citation type="submission" date="2020-09" db="EMBL/GenBank/DDBJ databases">
        <authorList>
            <person name="Sun Q."/>
            <person name="Ohkuma M."/>
        </authorList>
    </citation>
    <scope>NUCLEOTIDE SEQUENCE</scope>
    <source>
        <strain evidence="10">JCM 15325</strain>
    </source>
</reference>
<reference evidence="10" key="1">
    <citation type="journal article" date="2014" name="Int. J. Syst. Evol. Microbiol.">
        <title>Complete genome sequence of Corynebacterium casei LMG S-19264T (=DSM 44701T), isolated from a smear-ripened cheese.</title>
        <authorList>
            <consortium name="US DOE Joint Genome Institute (JGI-PGF)"/>
            <person name="Walter F."/>
            <person name="Albersmeier A."/>
            <person name="Kalinowski J."/>
            <person name="Ruckert C."/>
        </authorList>
    </citation>
    <scope>NUCLEOTIDE SEQUENCE</scope>
    <source>
        <strain evidence="10">JCM 15325</strain>
    </source>
</reference>
<dbReference type="InterPro" id="IPR010379">
    <property type="entry name" value="EzrA"/>
</dbReference>
<comment type="similarity">
    <text evidence="8">Belongs to the EzrA family.</text>
</comment>
<dbReference type="GO" id="GO:0005940">
    <property type="term" value="C:septin ring"/>
    <property type="evidence" value="ECO:0007669"/>
    <property type="project" value="InterPro"/>
</dbReference>
<evidence type="ECO:0000256" key="9">
    <source>
        <dbReference type="SAM" id="Phobius"/>
    </source>
</evidence>
<evidence type="ECO:0000313" key="11">
    <source>
        <dbReference type="Proteomes" id="UP000654670"/>
    </source>
</evidence>
<feature type="topological domain" description="Cytoplasmic" evidence="8">
    <location>
        <begin position="34"/>
        <end position="575"/>
    </location>
</feature>
<accession>A0A917VXW5</accession>
<keyword evidence="2 8" id="KW-0812">Transmembrane</keyword>
<keyword evidence="1 8" id="KW-0132">Cell division</keyword>
<organism evidence="10 11">
    <name type="scientific">Sporolactobacillus putidus</name>
    <dbReference type="NCBI Taxonomy" id="492735"/>
    <lineage>
        <taxon>Bacteria</taxon>
        <taxon>Bacillati</taxon>
        <taxon>Bacillota</taxon>
        <taxon>Bacilli</taxon>
        <taxon>Bacillales</taxon>
        <taxon>Sporolactobacillaceae</taxon>
        <taxon>Sporolactobacillus</taxon>
    </lineage>
</organism>
<proteinExistence type="inferred from homology"/>
<keyword evidence="7 8" id="KW-0131">Cell cycle</keyword>
<sequence length="575" mass="67178">MGYMREWGKFRMLYVIISLILIVVIIIIYGAWMRKKMYGEIDRIETWRVELTNRPVAKEIAKVKKLKMVGDTEKKFEKSRSDWDSIVTGELPAIEETLFSAEELTDKYRFKKAEKLIAELKGKRKEIESKIDNMLHDLNVVVDSESKNRKDVTPIKESYHQIKKDMITKRSQFKQALPPLEKSVQEIDEQFKKYEEESDQGNYVEAREILLNVKKSAETVQMRIERVPVLYEDIQRTIPNQLKELRQGKNEMTEQGYSLEYLQLDTQTEEMEKQLHVLSEAVARMELDEAEEGLKGIHDQLDWLYAQLEKEVLSRQQLHDLAPNVEERLDRVGRKIKELTDETETVRDSYHIDVEDLKVRRDIGQAYQKLESSFLETDEVLKNHTEAFSSVIDRLEKMRSDIENVESLADEFSKKIKALRKDELAARETIQKLKRTLFESKRIIQQSNLPGVPASFSDALAEAGDLLRTVNLKLDEKPLDMAGVRSALDSASAKVEDVHQQADKLVETAALAEEMIRYGNRYRSDYEEIDRELKRAEKFFRNFDYQAAVETAVQAIEKKEPKILKKVDLYQERQI</sequence>
<evidence type="ECO:0000313" key="10">
    <source>
        <dbReference type="EMBL" id="GGL42322.1"/>
    </source>
</evidence>
<dbReference type="HAMAP" id="MF_00728">
    <property type="entry name" value="EzrA"/>
    <property type="match status" value="1"/>
</dbReference>
<keyword evidence="11" id="KW-1185">Reference proteome</keyword>
<evidence type="ECO:0000256" key="2">
    <source>
        <dbReference type="ARBA" id="ARBA00022692"/>
    </source>
</evidence>
<keyword evidence="3 8" id="KW-1133">Transmembrane helix</keyword>
<dbReference type="AlphaFoldDB" id="A0A917VXW5"/>
<comment type="caution">
    <text evidence="10">The sequence shown here is derived from an EMBL/GenBank/DDBJ whole genome shotgun (WGS) entry which is preliminary data.</text>
</comment>
<evidence type="ECO:0000256" key="8">
    <source>
        <dbReference type="HAMAP-Rule" id="MF_00728"/>
    </source>
</evidence>
<dbReference type="GO" id="GO:0005886">
    <property type="term" value="C:plasma membrane"/>
    <property type="evidence" value="ECO:0007669"/>
    <property type="project" value="UniProtKB-SubCell"/>
</dbReference>
<evidence type="ECO:0000256" key="3">
    <source>
        <dbReference type="ARBA" id="ARBA00022989"/>
    </source>
</evidence>
<keyword evidence="6 8" id="KW-0717">Septation</keyword>
<evidence type="ECO:0000256" key="7">
    <source>
        <dbReference type="ARBA" id="ARBA00023306"/>
    </source>
</evidence>
<comment type="subcellular location">
    <subcellularLocation>
        <location evidence="8">Cell membrane</location>
        <topology evidence="8">Single-pass membrane protein</topology>
    </subcellularLocation>
    <text evidence="8">Colocalized with FtsZ to the nascent septal site.</text>
</comment>
<dbReference type="Proteomes" id="UP000654670">
    <property type="component" value="Unassembled WGS sequence"/>
</dbReference>
<name>A0A917VXW5_9BACL</name>
<gene>
    <name evidence="8 10" type="primary">ezrA</name>
    <name evidence="10" type="ORF">GCM10007968_02800</name>
</gene>
<keyword evidence="5 8" id="KW-0472">Membrane</keyword>
<evidence type="ECO:0000256" key="5">
    <source>
        <dbReference type="ARBA" id="ARBA00023136"/>
    </source>
</evidence>
<feature type="topological domain" description="Extracellular" evidence="8">
    <location>
        <begin position="1"/>
        <end position="14"/>
    </location>
</feature>
<dbReference type="GO" id="GO:0000917">
    <property type="term" value="P:division septum assembly"/>
    <property type="evidence" value="ECO:0007669"/>
    <property type="project" value="UniProtKB-KW"/>
</dbReference>
<feature type="coiled-coil region" evidence="8">
    <location>
        <begin position="395"/>
        <end position="436"/>
    </location>
</feature>
<feature type="coiled-coil region" evidence="8">
    <location>
        <begin position="110"/>
        <end position="137"/>
    </location>
</feature>
<dbReference type="Pfam" id="PF06160">
    <property type="entry name" value="EzrA"/>
    <property type="match status" value="1"/>
</dbReference>
<dbReference type="GO" id="GO:0000921">
    <property type="term" value="P:septin ring assembly"/>
    <property type="evidence" value="ECO:0007669"/>
    <property type="project" value="InterPro"/>
</dbReference>
<evidence type="ECO:0000256" key="6">
    <source>
        <dbReference type="ARBA" id="ARBA00023210"/>
    </source>
</evidence>